<dbReference type="RefSeq" id="WP_057951799.1">
    <property type="nucleotide sequence ID" value="NZ_CP013118.1"/>
</dbReference>
<organism evidence="8 9">
    <name type="scientific">Salinivirga cyanobacteriivorans</name>
    <dbReference type="NCBI Taxonomy" id="1307839"/>
    <lineage>
        <taxon>Bacteria</taxon>
        <taxon>Pseudomonadati</taxon>
        <taxon>Bacteroidota</taxon>
        <taxon>Bacteroidia</taxon>
        <taxon>Bacteroidales</taxon>
        <taxon>Salinivirgaceae</taxon>
        <taxon>Salinivirga</taxon>
    </lineage>
</organism>
<keyword evidence="6" id="KW-0961">Cell wall biogenesis/degradation</keyword>
<evidence type="ECO:0000256" key="5">
    <source>
        <dbReference type="ARBA" id="ARBA00023315"/>
    </source>
</evidence>
<evidence type="ECO:0000313" key="8">
    <source>
        <dbReference type="EMBL" id="ALO14230.1"/>
    </source>
</evidence>
<protein>
    <submittedName>
        <fullName evidence="8">FemAB-related protein, PEP-CTERM system-associated</fullName>
    </submittedName>
</protein>
<dbReference type="GO" id="GO:0008360">
    <property type="term" value="P:regulation of cell shape"/>
    <property type="evidence" value="ECO:0007669"/>
    <property type="project" value="UniProtKB-KW"/>
</dbReference>
<gene>
    <name evidence="8" type="ORF">L21SP5_00554</name>
</gene>
<dbReference type="GO" id="GO:0071555">
    <property type="term" value="P:cell wall organization"/>
    <property type="evidence" value="ECO:0007669"/>
    <property type="project" value="UniProtKB-KW"/>
</dbReference>
<dbReference type="EMBL" id="CP013118">
    <property type="protein sequence ID" value="ALO14230.1"/>
    <property type="molecule type" value="Genomic_DNA"/>
</dbReference>
<feature type="domain" description="BioF2-like acetyltransferase" evidence="7">
    <location>
        <begin position="190"/>
        <end position="293"/>
    </location>
</feature>
<evidence type="ECO:0000256" key="4">
    <source>
        <dbReference type="ARBA" id="ARBA00022984"/>
    </source>
</evidence>
<evidence type="ECO:0000256" key="2">
    <source>
        <dbReference type="ARBA" id="ARBA00022679"/>
    </source>
</evidence>
<reference evidence="8 9" key="1">
    <citation type="submission" date="2015-11" db="EMBL/GenBank/DDBJ databases">
        <title>Description and complete genome sequence of a novel strain predominating in hypersaline microbial mats and representing a new family of the Bacteriodetes phylum.</title>
        <authorList>
            <person name="Spring S."/>
            <person name="Bunk B."/>
            <person name="Sproer C."/>
            <person name="Klenk H.-P."/>
        </authorList>
    </citation>
    <scope>NUCLEOTIDE SEQUENCE [LARGE SCALE GENOMIC DNA]</scope>
    <source>
        <strain evidence="8 9">L21-Spi-D4</strain>
    </source>
</reference>
<evidence type="ECO:0000256" key="6">
    <source>
        <dbReference type="ARBA" id="ARBA00023316"/>
    </source>
</evidence>
<proteinExistence type="inferred from homology"/>
<name>A0A0S2HW50_9BACT</name>
<dbReference type="PANTHER" id="PTHR36174:SF1">
    <property type="entry name" value="LIPID II:GLYCINE GLYCYLTRANSFERASE"/>
    <property type="match status" value="1"/>
</dbReference>
<dbReference type="Pfam" id="PF13480">
    <property type="entry name" value="Acetyltransf_6"/>
    <property type="match status" value="1"/>
</dbReference>
<dbReference type="InterPro" id="IPR016181">
    <property type="entry name" value="Acyl_CoA_acyltransferase"/>
</dbReference>
<dbReference type="InterPro" id="IPR038740">
    <property type="entry name" value="BioF2-like_GNAT_dom"/>
</dbReference>
<dbReference type="Proteomes" id="UP000064893">
    <property type="component" value="Chromosome"/>
</dbReference>
<keyword evidence="3" id="KW-0133">Cell shape</keyword>
<keyword evidence="2" id="KW-0808">Transferase</keyword>
<dbReference type="Gene3D" id="3.40.630.30">
    <property type="match status" value="1"/>
</dbReference>
<dbReference type="InterPro" id="IPR003447">
    <property type="entry name" value="FEMABX"/>
</dbReference>
<dbReference type="SUPFAM" id="SSF55729">
    <property type="entry name" value="Acyl-CoA N-acyltransferases (Nat)"/>
    <property type="match status" value="1"/>
</dbReference>
<keyword evidence="9" id="KW-1185">Reference proteome</keyword>
<dbReference type="GO" id="GO:0016755">
    <property type="term" value="F:aminoacyltransferase activity"/>
    <property type="evidence" value="ECO:0007669"/>
    <property type="project" value="InterPro"/>
</dbReference>
<accession>A0A0S2HW50</accession>
<dbReference type="STRING" id="1307839.L21SP5_00554"/>
<evidence type="ECO:0000256" key="3">
    <source>
        <dbReference type="ARBA" id="ARBA00022960"/>
    </source>
</evidence>
<comment type="similarity">
    <text evidence="1">Belongs to the FemABX family.</text>
</comment>
<dbReference type="AlphaFoldDB" id="A0A0S2HW50"/>
<dbReference type="GO" id="GO:0009252">
    <property type="term" value="P:peptidoglycan biosynthetic process"/>
    <property type="evidence" value="ECO:0007669"/>
    <property type="project" value="UniProtKB-KW"/>
</dbReference>
<evidence type="ECO:0000256" key="1">
    <source>
        <dbReference type="ARBA" id="ARBA00009943"/>
    </source>
</evidence>
<evidence type="ECO:0000313" key="9">
    <source>
        <dbReference type="Proteomes" id="UP000064893"/>
    </source>
</evidence>
<dbReference type="KEGG" id="blq:L21SP5_00554"/>
<dbReference type="PANTHER" id="PTHR36174">
    <property type="entry name" value="LIPID II:GLYCINE GLYCYLTRANSFERASE"/>
    <property type="match status" value="1"/>
</dbReference>
<sequence>MSHYEVLSTEKAEAWRKKHNRLPENQQDTYFTPDYYALYEHLGDGKAQCFVFEKNGEIALYPFLINSVNNKGYELADEYFDIQGAYGYNGIISSDHSEAFKTEFFKNLDEYCTQNNIIAEFNRFHPVMDNVSFSKKHRKIIFDRSTVTIDLEQEFEEIKREFSSSTKRALKKAYKNNLKPHVYHAKEMPIQRFKELYRKTMERVNSVPYLFFNDAYFEHLFRLQNLDMITVEYEKKIIASAVCFYSNNFYHYHLGASDEEYLNMRPNNMIFESMIKQGKEKNCKYLHLGGGNSGDENDGLYKFKKGFSKLSTDFYIGKKIHNQEIYESVIHQWKTMHPESFTKFNHRILGYRDI</sequence>
<keyword evidence="4" id="KW-0573">Peptidoglycan synthesis</keyword>
<dbReference type="OrthoDB" id="9785911at2"/>
<dbReference type="PROSITE" id="PS51191">
    <property type="entry name" value="FEMABX"/>
    <property type="match status" value="1"/>
</dbReference>
<dbReference type="InterPro" id="IPR050644">
    <property type="entry name" value="PG_Glycine_Bridge_Synth"/>
</dbReference>
<evidence type="ECO:0000259" key="7">
    <source>
        <dbReference type="Pfam" id="PF13480"/>
    </source>
</evidence>
<keyword evidence="5" id="KW-0012">Acyltransferase</keyword>